<evidence type="ECO:0000256" key="1">
    <source>
        <dbReference type="SAM" id="Phobius"/>
    </source>
</evidence>
<name>A0ABX3KN61_SALCS</name>
<dbReference type="NCBIfam" id="TIGR02532">
    <property type="entry name" value="IV_pilin_GFxxxE"/>
    <property type="match status" value="1"/>
</dbReference>
<organism evidence="2 3">
    <name type="scientific">Salinivibrio costicola subsp. alcaliphilus</name>
    <dbReference type="NCBI Taxonomy" id="272773"/>
    <lineage>
        <taxon>Bacteria</taxon>
        <taxon>Pseudomonadati</taxon>
        <taxon>Pseudomonadota</taxon>
        <taxon>Gammaproteobacteria</taxon>
        <taxon>Vibrionales</taxon>
        <taxon>Vibrionaceae</taxon>
        <taxon>Salinivibrio</taxon>
    </lineage>
</organism>
<dbReference type="InterPro" id="IPR012902">
    <property type="entry name" value="N_methyl_site"/>
</dbReference>
<dbReference type="EMBL" id="MUFR01000047">
    <property type="protein sequence ID" value="OOF32954.1"/>
    <property type="molecule type" value="Genomic_DNA"/>
</dbReference>
<proteinExistence type="predicted"/>
<comment type="caution">
    <text evidence="2">The sequence shown here is derived from an EMBL/GenBank/DDBJ whole genome shotgun (WGS) entry which is preliminary data.</text>
</comment>
<protein>
    <recommendedName>
        <fullName evidence="4">Prepilin-type N-terminal cleavage/methylation domain-containing protein</fullName>
    </recommendedName>
</protein>
<gene>
    <name evidence="2" type="ORF">BZJ21_13460</name>
</gene>
<keyword evidence="1" id="KW-1133">Transmembrane helix</keyword>
<dbReference type="Gene3D" id="3.30.700.10">
    <property type="entry name" value="Glycoprotein, Type 4 Pilin"/>
    <property type="match status" value="1"/>
</dbReference>
<evidence type="ECO:0008006" key="4">
    <source>
        <dbReference type="Google" id="ProtNLM"/>
    </source>
</evidence>
<reference evidence="3" key="1">
    <citation type="submission" date="2017-01" db="EMBL/GenBank/DDBJ databases">
        <title>Draft genome of the species Salinivibrio costicola subsp. alcaliphilus.</title>
        <authorList>
            <person name="Lopez-Hermoso C."/>
            <person name="De La Haba R."/>
            <person name="Sanchez-Porro C."/>
            <person name="Ventosa A."/>
        </authorList>
    </citation>
    <scope>NUCLEOTIDE SEQUENCE [LARGE SCALE GENOMIC DNA]</scope>
    <source>
        <strain evidence="3">CBH448</strain>
    </source>
</reference>
<dbReference type="Proteomes" id="UP000189431">
    <property type="component" value="Unassembled WGS sequence"/>
</dbReference>
<feature type="transmembrane region" description="Helical" evidence="1">
    <location>
        <begin position="20"/>
        <end position="41"/>
    </location>
</feature>
<accession>A0ABX3KN61</accession>
<keyword evidence="1" id="KW-0812">Transmembrane</keyword>
<dbReference type="SUPFAM" id="SSF54523">
    <property type="entry name" value="Pili subunits"/>
    <property type="match status" value="1"/>
</dbReference>
<keyword evidence="3" id="KW-1185">Reference proteome</keyword>
<sequence length="194" mass="21712">MRFHRTQFTPSRLQQHGVTLIELLIVLSVLAVICAIAFPSFTYSRQVAVMASRSAELTSLFQLTQSRAINQSQAYRLILHQDENTQCIIAQPVNEKANSVSRTGAMAKISCQQTTLAMVRLPKAIQLKKKVSEGWVLLPDGDLFTIDFRTQRPSHNLTLGLSRDLASTPDYIVTVRQYLGFDVCPWREVASACS</sequence>
<dbReference type="InterPro" id="IPR045584">
    <property type="entry name" value="Pilin-like"/>
</dbReference>
<keyword evidence="1" id="KW-0472">Membrane</keyword>
<dbReference type="RefSeq" id="WP_077670039.1">
    <property type="nucleotide sequence ID" value="NZ_MUFR01000047.1"/>
</dbReference>
<dbReference type="Pfam" id="PF07963">
    <property type="entry name" value="N_methyl"/>
    <property type="match status" value="1"/>
</dbReference>
<evidence type="ECO:0000313" key="3">
    <source>
        <dbReference type="Proteomes" id="UP000189431"/>
    </source>
</evidence>
<evidence type="ECO:0000313" key="2">
    <source>
        <dbReference type="EMBL" id="OOF32954.1"/>
    </source>
</evidence>